<name>A0ABW6K691_9BACI</name>
<accession>A0ABW6K691</accession>
<dbReference type="RefSeq" id="WP_389358124.1">
    <property type="nucleotide sequence ID" value="NZ_JBIACK010000001.1"/>
</dbReference>
<sequence length="73" mass="7956">MFVVSFFDNRNLLLNQFRNQVPSVGDSVSIKGRKGKVASVDTLEDNKIHVQVALDPVSKGKAAAAADTKKKKK</sequence>
<comment type="caution">
    <text evidence="1">The sequence shown here is derived from an EMBL/GenBank/DDBJ whole genome shotgun (WGS) entry which is preliminary data.</text>
</comment>
<proteinExistence type="predicted"/>
<reference evidence="1 2" key="1">
    <citation type="submission" date="2024-08" db="EMBL/GenBank/DDBJ databases">
        <title>Two novel Cytobacillus novel species.</title>
        <authorList>
            <person name="Liu G."/>
        </authorList>
    </citation>
    <scope>NUCLEOTIDE SEQUENCE [LARGE SCALE GENOMIC DNA]</scope>
    <source>
        <strain evidence="1 2">FJAT-54145</strain>
    </source>
</reference>
<organism evidence="1 2">
    <name type="scientific">Cytobacillus spartinae</name>
    <dbReference type="NCBI Taxonomy" id="3299023"/>
    <lineage>
        <taxon>Bacteria</taxon>
        <taxon>Bacillati</taxon>
        <taxon>Bacillota</taxon>
        <taxon>Bacilli</taxon>
        <taxon>Bacillales</taxon>
        <taxon>Bacillaceae</taxon>
        <taxon>Cytobacillus</taxon>
    </lineage>
</organism>
<evidence type="ECO:0008006" key="3">
    <source>
        <dbReference type="Google" id="ProtNLM"/>
    </source>
</evidence>
<protein>
    <recommendedName>
        <fullName evidence="3">Preprotein translocase subunit SecA</fullName>
    </recommendedName>
</protein>
<dbReference type="Proteomes" id="UP001601059">
    <property type="component" value="Unassembled WGS sequence"/>
</dbReference>
<gene>
    <name evidence="1" type="ORF">ACFYKX_03590</name>
</gene>
<keyword evidence="2" id="KW-1185">Reference proteome</keyword>
<evidence type="ECO:0000313" key="1">
    <source>
        <dbReference type="EMBL" id="MFE8699704.1"/>
    </source>
</evidence>
<evidence type="ECO:0000313" key="2">
    <source>
        <dbReference type="Proteomes" id="UP001601059"/>
    </source>
</evidence>
<dbReference type="EMBL" id="JBIACK010000001">
    <property type="protein sequence ID" value="MFE8699704.1"/>
    <property type="molecule type" value="Genomic_DNA"/>
</dbReference>